<dbReference type="PANTHER" id="PTHR31182">
    <property type="entry name" value="C2 NT-TYPE DOMAIN-CONTAINING PROTEIN"/>
    <property type="match status" value="1"/>
</dbReference>
<evidence type="ECO:0000313" key="1">
    <source>
        <dbReference type="EMBL" id="KAL2527556.1"/>
    </source>
</evidence>
<proteinExistence type="predicted"/>
<dbReference type="EMBL" id="JBFOLK010000003">
    <property type="protein sequence ID" value="KAL2527556.1"/>
    <property type="molecule type" value="Genomic_DNA"/>
</dbReference>
<protein>
    <submittedName>
        <fullName evidence="1">Uncharacterized protein</fullName>
    </submittedName>
</protein>
<organism evidence="1 2">
    <name type="scientific">Abeliophyllum distichum</name>
    <dbReference type="NCBI Taxonomy" id="126358"/>
    <lineage>
        <taxon>Eukaryota</taxon>
        <taxon>Viridiplantae</taxon>
        <taxon>Streptophyta</taxon>
        <taxon>Embryophyta</taxon>
        <taxon>Tracheophyta</taxon>
        <taxon>Spermatophyta</taxon>
        <taxon>Magnoliopsida</taxon>
        <taxon>eudicotyledons</taxon>
        <taxon>Gunneridae</taxon>
        <taxon>Pentapetalae</taxon>
        <taxon>asterids</taxon>
        <taxon>lamiids</taxon>
        <taxon>Lamiales</taxon>
        <taxon>Oleaceae</taxon>
        <taxon>Forsythieae</taxon>
        <taxon>Abeliophyllum</taxon>
    </lineage>
</organism>
<dbReference type="AlphaFoldDB" id="A0ABD1URG9"/>
<name>A0ABD1URG9_9LAMI</name>
<sequence length="139" mass="16113">MAWASCNRRGEILPNSLDDLEEGDLCKGRRIPVSEIVRLWNIGICKQCWASYSNTNNREDNDWIYYSHRKSDVGQMSDQSIHPTSKCKILPWRKMKLSFGSPKVKGKPLLKKYYGEEGGDDIGFVRTTRGFLLRLLWWG</sequence>
<gene>
    <name evidence="1" type="ORF">Adt_12610</name>
</gene>
<keyword evidence="2" id="KW-1185">Reference proteome</keyword>
<dbReference type="Proteomes" id="UP001604336">
    <property type="component" value="Unassembled WGS sequence"/>
</dbReference>
<comment type="caution">
    <text evidence="1">The sequence shown here is derived from an EMBL/GenBank/DDBJ whole genome shotgun (WGS) entry which is preliminary data.</text>
</comment>
<evidence type="ECO:0000313" key="2">
    <source>
        <dbReference type="Proteomes" id="UP001604336"/>
    </source>
</evidence>
<accession>A0ABD1URG9</accession>
<dbReference type="PANTHER" id="PTHR31182:SF23">
    <property type="entry name" value="SPLICING FACTOR 3A SUBUNIT"/>
    <property type="match status" value="1"/>
</dbReference>
<reference evidence="2" key="1">
    <citation type="submission" date="2024-07" db="EMBL/GenBank/DDBJ databases">
        <title>Two chromosome-level genome assemblies of Korean endemic species Abeliophyllum distichum and Forsythia ovata (Oleaceae).</title>
        <authorList>
            <person name="Jang H."/>
        </authorList>
    </citation>
    <scope>NUCLEOTIDE SEQUENCE [LARGE SCALE GENOMIC DNA]</scope>
</reference>